<reference evidence="1 2" key="1">
    <citation type="journal article" date="2014" name="PLoS ONE">
        <title>Genome Sequence of Candidatus Nitrososphaera evergladensis from Group I.1b Enriched from Everglades Soil Reveals Novel Genomic Features of the Ammonia-Oxidizing Archaea.</title>
        <authorList>
            <person name="Zhalnina K.V."/>
            <person name="Dias R."/>
            <person name="Leonard M.T."/>
            <person name="Dorr de Quadros P."/>
            <person name="Camargo F.A."/>
            <person name="Drew J.C."/>
            <person name="Farmerie W.G."/>
            <person name="Daroub S.H."/>
            <person name="Triplett E.W."/>
        </authorList>
    </citation>
    <scope>NUCLEOTIDE SEQUENCE [LARGE SCALE GENOMIC DNA]</scope>
    <source>
        <strain evidence="1 2">SR1</strain>
    </source>
</reference>
<dbReference type="AlphaFoldDB" id="A0A075MQU3"/>
<sequence>MKNEKRKKVNGAWRSCINDLLQPMPLKSRFSPFDAVLFFSCVRMPPSANLKYRVSALSSSYIMQFYYKKLP</sequence>
<evidence type="ECO:0000313" key="1">
    <source>
        <dbReference type="EMBL" id="AIF83578.1"/>
    </source>
</evidence>
<dbReference type="KEGG" id="nev:NTE_01515"/>
<name>A0A075MQU3_9ARCH</name>
<dbReference type="EMBL" id="CP007174">
    <property type="protein sequence ID" value="AIF83578.1"/>
    <property type="molecule type" value="Genomic_DNA"/>
</dbReference>
<gene>
    <name evidence="1" type="ORF">NTE_01515</name>
</gene>
<evidence type="ECO:0000313" key="2">
    <source>
        <dbReference type="Proteomes" id="UP000028194"/>
    </source>
</evidence>
<keyword evidence="2" id="KW-1185">Reference proteome</keyword>
<organism evidence="1 2">
    <name type="scientific">Candidatus Nitrososphaera evergladensis SR1</name>
    <dbReference type="NCBI Taxonomy" id="1459636"/>
    <lineage>
        <taxon>Archaea</taxon>
        <taxon>Nitrososphaerota</taxon>
        <taxon>Nitrososphaeria</taxon>
        <taxon>Nitrososphaerales</taxon>
        <taxon>Nitrososphaeraceae</taxon>
        <taxon>Nitrososphaera</taxon>
    </lineage>
</organism>
<accession>A0A075MQU3</accession>
<dbReference type="STRING" id="1459636.NTE_01515"/>
<dbReference type="HOGENOM" id="CLU_2730139_0_0_2"/>
<dbReference type="Proteomes" id="UP000028194">
    <property type="component" value="Chromosome"/>
</dbReference>
<protein>
    <submittedName>
        <fullName evidence="1">Uncharacterized protein</fullName>
    </submittedName>
</protein>
<proteinExistence type="predicted"/>